<keyword evidence="3 6" id="KW-0812">Transmembrane</keyword>
<keyword evidence="4 6" id="KW-1133">Transmembrane helix</keyword>
<keyword evidence="8" id="KW-1185">Reference proteome</keyword>
<evidence type="ECO:0000256" key="6">
    <source>
        <dbReference type="SAM" id="Phobius"/>
    </source>
</evidence>
<dbReference type="EMBL" id="CP071382">
    <property type="protein sequence ID" value="QSV45692.1"/>
    <property type="molecule type" value="Genomic_DNA"/>
</dbReference>
<feature type="transmembrane region" description="Helical" evidence="6">
    <location>
        <begin position="194"/>
        <end position="218"/>
    </location>
</feature>
<feature type="transmembrane region" description="Helical" evidence="6">
    <location>
        <begin position="251"/>
        <end position="271"/>
    </location>
</feature>
<evidence type="ECO:0000256" key="5">
    <source>
        <dbReference type="ARBA" id="ARBA00023136"/>
    </source>
</evidence>
<dbReference type="PANTHER" id="PTHR30238">
    <property type="entry name" value="MEMBRANE BOUND PREDICTED REDOX MODULATOR"/>
    <property type="match status" value="1"/>
</dbReference>
<protein>
    <submittedName>
        <fullName evidence="7">TerC family protein</fullName>
    </submittedName>
</protein>
<gene>
    <name evidence="7" type="ORF">JZM60_16540</name>
</gene>
<dbReference type="RefSeq" id="WP_207163483.1">
    <property type="nucleotide sequence ID" value="NZ_CP071382.1"/>
</dbReference>
<feature type="transmembrane region" description="Helical" evidence="6">
    <location>
        <begin position="103"/>
        <end position="123"/>
    </location>
</feature>
<keyword evidence="5 6" id="KW-0472">Membrane</keyword>
<accession>A0ABX7Q3B6</accession>
<feature type="transmembrane region" description="Helical" evidence="6">
    <location>
        <begin position="129"/>
        <end position="149"/>
    </location>
</feature>
<name>A0ABX7Q3B6_9BACT</name>
<dbReference type="InterPro" id="IPR005496">
    <property type="entry name" value="Integral_membrane_TerC"/>
</dbReference>
<feature type="transmembrane region" description="Helical" evidence="6">
    <location>
        <begin position="78"/>
        <end position="96"/>
    </location>
</feature>
<sequence>MPMQTMMWLGFGAVILVMFVIDLGIFSRKSHEIKFREALSWTIVWVSLALAFNVWIYFEMGSTKALEFFTGYLIEQSLSVDNLFVFIMIFSYFHITKAHQPKVLKWGILGALIMRGIFIITGIELLERFHWIMYVFGGILVITGLKMAFGGEEKVDPEKNFLVRLVRKFVPITKRIRDDRFFINKGGVRAATPLFLAVVMIESSDLIFAVDSIPAVLAVSHDPFIVYTSNVFAIMGLRSLYYLLSNVIDMFVYLKLGVSVILVYVGAKMLLVDIYHIPIIFSLGTIVGVLLISILTSVTIGNKRAKAAHRPI</sequence>
<proteinExistence type="inferred from homology"/>
<evidence type="ECO:0000256" key="1">
    <source>
        <dbReference type="ARBA" id="ARBA00004141"/>
    </source>
</evidence>
<dbReference type="PANTHER" id="PTHR30238:SF0">
    <property type="entry name" value="THYLAKOID MEMBRANE PROTEIN TERC, CHLOROPLASTIC"/>
    <property type="match status" value="1"/>
</dbReference>
<dbReference type="Proteomes" id="UP000663651">
    <property type="component" value="Chromosome"/>
</dbReference>
<evidence type="ECO:0000313" key="7">
    <source>
        <dbReference type="EMBL" id="QSV45692.1"/>
    </source>
</evidence>
<evidence type="ECO:0000256" key="3">
    <source>
        <dbReference type="ARBA" id="ARBA00022692"/>
    </source>
</evidence>
<dbReference type="InterPro" id="IPR022369">
    <property type="entry name" value="Integral_membrane_TerC_rswitch"/>
</dbReference>
<evidence type="ECO:0000256" key="2">
    <source>
        <dbReference type="ARBA" id="ARBA00007511"/>
    </source>
</evidence>
<feature type="transmembrane region" description="Helical" evidence="6">
    <location>
        <begin position="6"/>
        <end position="26"/>
    </location>
</feature>
<feature type="transmembrane region" description="Helical" evidence="6">
    <location>
        <begin position="224"/>
        <end position="244"/>
    </location>
</feature>
<comment type="similarity">
    <text evidence="2">Belongs to the TerC family.</text>
</comment>
<organism evidence="7 8">
    <name type="scientific">Geobacter benzoatilyticus</name>
    <dbReference type="NCBI Taxonomy" id="2815309"/>
    <lineage>
        <taxon>Bacteria</taxon>
        <taxon>Pseudomonadati</taxon>
        <taxon>Thermodesulfobacteriota</taxon>
        <taxon>Desulfuromonadia</taxon>
        <taxon>Geobacterales</taxon>
        <taxon>Geobacteraceae</taxon>
        <taxon>Geobacter</taxon>
    </lineage>
</organism>
<comment type="subcellular location">
    <subcellularLocation>
        <location evidence="1">Membrane</location>
        <topology evidence="1">Multi-pass membrane protein</topology>
    </subcellularLocation>
</comment>
<evidence type="ECO:0000313" key="8">
    <source>
        <dbReference type="Proteomes" id="UP000663651"/>
    </source>
</evidence>
<feature type="transmembrane region" description="Helical" evidence="6">
    <location>
        <begin position="277"/>
        <end position="300"/>
    </location>
</feature>
<evidence type="ECO:0000256" key="4">
    <source>
        <dbReference type="ARBA" id="ARBA00022989"/>
    </source>
</evidence>
<dbReference type="NCBIfam" id="TIGR03718">
    <property type="entry name" value="R_switched_Alx"/>
    <property type="match status" value="1"/>
</dbReference>
<dbReference type="Pfam" id="PF03741">
    <property type="entry name" value="TerC"/>
    <property type="match status" value="1"/>
</dbReference>
<reference evidence="7 8" key="1">
    <citation type="submission" date="2021-03" db="EMBL/GenBank/DDBJ databases">
        <title>Geobacter metallireducens gen. nov. sp. nov., a microorganism capable of coupling the complete oxidation of organic compounds to the reduction of iron and other metals.</title>
        <authorList>
            <person name="Li Y."/>
        </authorList>
    </citation>
    <scope>NUCLEOTIDE SEQUENCE [LARGE SCALE GENOMIC DNA]</scope>
    <source>
        <strain evidence="7 8">Jerry-YX</strain>
    </source>
</reference>
<feature type="transmembrane region" description="Helical" evidence="6">
    <location>
        <begin position="38"/>
        <end position="58"/>
    </location>
</feature>